<evidence type="ECO:0000256" key="2">
    <source>
        <dbReference type="ARBA" id="ARBA00009773"/>
    </source>
</evidence>
<dbReference type="PANTHER" id="PTHR21716:SF62">
    <property type="entry name" value="TRANSPORT PROTEIN YDBI-RELATED"/>
    <property type="match status" value="1"/>
</dbReference>
<protein>
    <submittedName>
        <fullName evidence="7">AI-2E family transporter</fullName>
    </submittedName>
</protein>
<evidence type="ECO:0000256" key="6">
    <source>
        <dbReference type="SAM" id="Phobius"/>
    </source>
</evidence>
<comment type="similarity">
    <text evidence="2">Belongs to the autoinducer-2 exporter (AI-2E) (TC 2.A.86) family.</text>
</comment>
<dbReference type="AlphaFoldDB" id="A0A5B8UPW3"/>
<feature type="transmembrane region" description="Helical" evidence="6">
    <location>
        <begin position="253"/>
        <end position="286"/>
    </location>
</feature>
<comment type="subcellular location">
    <subcellularLocation>
        <location evidence="1">Membrane</location>
        <topology evidence="1">Multi-pass membrane protein</topology>
    </subcellularLocation>
</comment>
<name>A0A5B8UPW3_9BACT</name>
<proteinExistence type="inferred from homology"/>
<organism evidence="7 8">
    <name type="scientific">Flavisolibacter ginsenosidimutans</name>
    <dbReference type="NCBI Taxonomy" id="661481"/>
    <lineage>
        <taxon>Bacteria</taxon>
        <taxon>Pseudomonadati</taxon>
        <taxon>Bacteroidota</taxon>
        <taxon>Chitinophagia</taxon>
        <taxon>Chitinophagales</taxon>
        <taxon>Chitinophagaceae</taxon>
        <taxon>Flavisolibacter</taxon>
    </lineage>
</organism>
<accession>A0A5B8UPW3</accession>
<keyword evidence="3 6" id="KW-0812">Transmembrane</keyword>
<dbReference type="GO" id="GO:0016020">
    <property type="term" value="C:membrane"/>
    <property type="evidence" value="ECO:0007669"/>
    <property type="project" value="UniProtKB-SubCell"/>
</dbReference>
<evidence type="ECO:0000313" key="8">
    <source>
        <dbReference type="Proteomes" id="UP000321204"/>
    </source>
</evidence>
<keyword evidence="4 6" id="KW-1133">Transmembrane helix</keyword>
<dbReference type="Proteomes" id="UP000321204">
    <property type="component" value="Chromosome"/>
</dbReference>
<dbReference type="OrthoDB" id="9799225at2"/>
<feature type="transmembrane region" description="Helical" evidence="6">
    <location>
        <begin position="69"/>
        <end position="87"/>
    </location>
</feature>
<evidence type="ECO:0000256" key="4">
    <source>
        <dbReference type="ARBA" id="ARBA00022989"/>
    </source>
</evidence>
<dbReference type="RefSeq" id="WP_146790875.1">
    <property type="nucleotide sequence ID" value="NZ_BAABIO010000003.1"/>
</dbReference>
<dbReference type="PANTHER" id="PTHR21716">
    <property type="entry name" value="TRANSMEMBRANE PROTEIN"/>
    <property type="match status" value="1"/>
</dbReference>
<dbReference type="GO" id="GO:0055085">
    <property type="term" value="P:transmembrane transport"/>
    <property type="evidence" value="ECO:0007669"/>
    <property type="project" value="TreeGrafter"/>
</dbReference>
<dbReference type="KEGG" id="fgg:FSB75_19420"/>
<dbReference type="EMBL" id="CP042433">
    <property type="protein sequence ID" value="QEC57985.1"/>
    <property type="molecule type" value="Genomic_DNA"/>
</dbReference>
<feature type="transmembrane region" description="Helical" evidence="6">
    <location>
        <begin position="306"/>
        <end position="332"/>
    </location>
</feature>
<reference evidence="7 8" key="1">
    <citation type="journal article" date="2015" name="Int. J. Syst. Evol. Microbiol.">
        <title>Flavisolibacter ginsenosidimutans sp. nov., with ginsenoside-converting activity isolated from soil used for cultivating ginseng.</title>
        <authorList>
            <person name="Zhao Y."/>
            <person name="Liu Q."/>
            <person name="Kang M.S."/>
            <person name="Jin F."/>
            <person name="Yu H."/>
            <person name="Im W.T."/>
        </authorList>
    </citation>
    <scope>NUCLEOTIDE SEQUENCE [LARGE SCALE GENOMIC DNA]</scope>
    <source>
        <strain evidence="7 8">Gsoil 636</strain>
    </source>
</reference>
<evidence type="ECO:0000256" key="3">
    <source>
        <dbReference type="ARBA" id="ARBA00022692"/>
    </source>
</evidence>
<sequence length="363" mass="40386">MEKPVSSDLYRSLRKLLALAAGIFVLLWFLYTIVSIVLLLIFSIIVALLINAPVTWLEKRKIKRTWGTIIVFAIIILVIALLSWLIIPKIIEQLKRLIANLPQYLNSLTAKVSAWFSGFQGGPATLSATDDTVKQWLPSIPNTLLRIGNYSISVLGSLLILIVFISIVVYMVMNPRPLLEIYLSLFQIENRGKAARALSKSSLMIIGWMRANLVGGGVAASCVVGFLNIMHIPGAWVWGAMTFFSELVPKIGFFIMVVPPLLVALSISPATALWLAVFFIALSIIVDDSLMPKLRSSSMNLHPVSIMFILLAMSAAFGFIGVLIATPLTAFIKAFYEEFYLSQFEKDEKMEENVDAILFRKKK</sequence>
<dbReference type="Pfam" id="PF01594">
    <property type="entry name" value="AI-2E_transport"/>
    <property type="match status" value="1"/>
</dbReference>
<keyword evidence="8" id="KW-1185">Reference proteome</keyword>
<keyword evidence="5 6" id="KW-0472">Membrane</keyword>
<evidence type="ECO:0000313" key="7">
    <source>
        <dbReference type="EMBL" id="QEC57985.1"/>
    </source>
</evidence>
<evidence type="ECO:0000256" key="1">
    <source>
        <dbReference type="ARBA" id="ARBA00004141"/>
    </source>
</evidence>
<dbReference type="InterPro" id="IPR002549">
    <property type="entry name" value="AI-2E-like"/>
</dbReference>
<feature type="transmembrane region" description="Helical" evidence="6">
    <location>
        <begin position="150"/>
        <end position="173"/>
    </location>
</feature>
<evidence type="ECO:0000256" key="5">
    <source>
        <dbReference type="ARBA" id="ARBA00023136"/>
    </source>
</evidence>
<feature type="transmembrane region" description="Helical" evidence="6">
    <location>
        <begin position="217"/>
        <end position="241"/>
    </location>
</feature>
<feature type="transmembrane region" description="Helical" evidence="6">
    <location>
        <begin position="37"/>
        <end position="57"/>
    </location>
</feature>
<gene>
    <name evidence="7" type="ORF">FSB75_19420</name>
</gene>